<feature type="transmembrane region" description="Helical" evidence="1">
    <location>
        <begin position="301"/>
        <end position="319"/>
    </location>
</feature>
<feature type="domain" description="Acyltransferase 3" evidence="2">
    <location>
        <begin position="12"/>
        <end position="350"/>
    </location>
</feature>
<dbReference type="InterPro" id="IPR002656">
    <property type="entry name" value="Acyl_transf_3_dom"/>
</dbReference>
<name>A0A1H3Y557_XYLRU</name>
<feature type="transmembrane region" description="Helical" evidence="1">
    <location>
        <begin position="276"/>
        <end position="295"/>
    </location>
</feature>
<keyword evidence="3" id="KW-0378">Hydrolase</keyword>
<evidence type="ECO:0000259" key="2">
    <source>
        <dbReference type="Pfam" id="PF01757"/>
    </source>
</evidence>
<sequence>MKELLSRKECSAMRGVAILAIMLHNYCHWLRGIVRENEYTWQQFKFDELWRLTLNPDEQLPMHLVSFFGHYGVPVFLFLSGYGLVKKYEQGKLPEVGLWRFVRYNYLKLFRIFIVGFVAFILLDAITPGMHRYTWTAVVGMLGMFANLFEDPSHVVWPGPYWYFSITLQLYIFYRLVLYRWRHWGVVVGMIVLCWLWQLSCQDDAVLLERLRYNLIGGVLPFGLGLLAARIPTIIPTLGTNNSHVGNKIFPNWEYIIALLFAVALIVALSSNFHGWLWVPAFIVVGTIALVKVMPERMLSYSVWVGGISSAIFVAHPLVRKIIVRPYIYDDMYAGLLLYVVATLFLSWLFKKLIDQLPSPKL</sequence>
<reference evidence="3 4" key="1">
    <citation type="submission" date="2016-10" db="EMBL/GenBank/DDBJ databases">
        <authorList>
            <person name="de Groot N.N."/>
        </authorList>
    </citation>
    <scope>NUCLEOTIDE SEQUENCE [LARGE SCALE GENOMIC DNA]</scope>
    <source>
        <strain evidence="3 4">D31d</strain>
    </source>
</reference>
<dbReference type="Pfam" id="PF01757">
    <property type="entry name" value="Acyl_transf_3"/>
    <property type="match status" value="1"/>
</dbReference>
<keyword evidence="1" id="KW-1133">Transmembrane helix</keyword>
<dbReference type="AlphaFoldDB" id="A0A1H3Y557"/>
<dbReference type="GO" id="GO:0016747">
    <property type="term" value="F:acyltransferase activity, transferring groups other than amino-acyl groups"/>
    <property type="evidence" value="ECO:0007669"/>
    <property type="project" value="InterPro"/>
</dbReference>
<dbReference type="EMBL" id="FNRF01000001">
    <property type="protein sequence ID" value="SEA06806.1"/>
    <property type="molecule type" value="Genomic_DNA"/>
</dbReference>
<keyword evidence="3" id="KW-0808">Transferase</keyword>
<dbReference type="Proteomes" id="UP000182257">
    <property type="component" value="Unassembled WGS sequence"/>
</dbReference>
<feature type="transmembrane region" description="Helical" evidence="1">
    <location>
        <begin position="64"/>
        <end position="85"/>
    </location>
</feature>
<feature type="transmembrane region" description="Helical" evidence="1">
    <location>
        <begin position="184"/>
        <end position="201"/>
    </location>
</feature>
<organism evidence="3 4">
    <name type="scientific">Xylanibacter ruminicola</name>
    <name type="common">Prevotella ruminicola</name>
    <dbReference type="NCBI Taxonomy" id="839"/>
    <lineage>
        <taxon>Bacteria</taxon>
        <taxon>Pseudomonadati</taxon>
        <taxon>Bacteroidota</taxon>
        <taxon>Bacteroidia</taxon>
        <taxon>Bacteroidales</taxon>
        <taxon>Prevotellaceae</taxon>
        <taxon>Xylanibacter</taxon>
    </lineage>
</organism>
<feature type="transmembrane region" description="Helical" evidence="1">
    <location>
        <begin position="106"/>
        <end position="126"/>
    </location>
</feature>
<evidence type="ECO:0000313" key="4">
    <source>
        <dbReference type="Proteomes" id="UP000182257"/>
    </source>
</evidence>
<keyword evidence="3" id="KW-0012">Acyltransferase</keyword>
<feature type="transmembrane region" description="Helical" evidence="1">
    <location>
        <begin position="252"/>
        <end position="269"/>
    </location>
</feature>
<accession>A0A1H3Y557</accession>
<keyword evidence="1" id="KW-0812">Transmembrane</keyword>
<dbReference type="RefSeq" id="WP_074760102.1">
    <property type="nucleotide sequence ID" value="NZ_FNRF01000001.1"/>
</dbReference>
<feature type="transmembrane region" description="Helical" evidence="1">
    <location>
        <begin position="12"/>
        <end position="31"/>
    </location>
</feature>
<evidence type="ECO:0000313" key="3">
    <source>
        <dbReference type="EMBL" id="SEA06806.1"/>
    </source>
</evidence>
<proteinExistence type="predicted"/>
<dbReference type="OrthoDB" id="128906at2"/>
<keyword evidence="1" id="KW-0472">Membrane</keyword>
<gene>
    <name evidence="3" type="ORF">SAMN05216462_0515</name>
</gene>
<dbReference type="GO" id="GO:0016787">
    <property type="term" value="F:hydrolase activity"/>
    <property type="evidence" value="ECO:0007669"/>
    <property type="project" value="UniProtKB-KW"/>
</dbReference>
<feature type="transmembrane region" description="Helical" evidence="1">
    <location>
        <begin position="213"/>
        <end position="232"/>
    </location>
</feature>
<feature type="transmembrane region" description="Helical" evidence="1">
    <location>
        <begin position="161"/>
        <end position="178"/>
    </location>
</feature>
<evidence type="ECO:0000256" key="1">
    <source>
        <dbReference type="SAM" id="Phobius"/>
    </source>
</evidence>
<feature type="transmembrane region" description="Helical" evidence="1">
    <location>
        <begin position="331"/>
        <end position="350"/>
    </location>
</feature>
<protein>
    <submittedName>
        <fullName evidence="3">Peptidoglycan/LPS O-acetylase OafA/YrhL, contains acyltransferase and SGNH-hydrolase domains</fullName>
    </submittedName>
</protein>